<reference evidence="3 4" key="1">
    <citation type="submission" date="2016-11" db="EMBL/GenBank/DDBJ databases">
        <authorList>
            <person name="Jaros S."/>
            <person name="Januszkiewicz K."/>
            <person name="Wedrychowicz H."/>
        </authorList>
    </citation>
    <scope>NUCLEOTIDE SEQUENCE [LARGE SCALE GENOMIC DNA]</scope>
    <source>
        <strain evidence="3 4">DSM 18772</strain>
    </source>
</reference>
<dbReference type="RefSeq" id="WP_143184999.1">
    <property type="nucleotide sequence ID" value="NZ_FQYR01000006.1"/>
</dbReference>
<evidence type="ECO:0000256" key="2">
    <source>
        <dbReference type="SAM" id="SignalP"/>
    </source>
</evidence>
<keyword evidence="2" id="KW-0732">Signal</keyword>
<feature type="chain" id="PRO_5013314260" evidence="2">
    <location>
        <begin position="22"/>
        <end position="146"/>
    </location>
</feature>
<sequence>MNSLASWLPLLCLLAASCVHLDNSNTLSSQTQDTLDRAHSIPQRPLTRPELVKHFQLENIPSRTETGYTHRGYQAIRETWQLPNGIQLTADGWHYDGIDRSTSLLSGFNHPPKRQPASPPKKTVFSSIEITDAKGKTLYRKSPGKY</sequence>
<evidence type="ECO:0000313" key="3">
    <source>
        <dbReference type="EMBL" id="SHK21413.1"/>
    </source>
</evidence>
<feature type="signal peptide" evidence="2">
    <location>
        <begin position="1"/>
        <end position="21"/>
    </location>
</feature>
<dbReference type="AlphaFoldDB" id="A0A1M6QMW3"/>
<dbReference type="Proteomes" id="UP000184510">
    <property type="component" value="Unassembled WGS sequence"/>
</dbReference>
<dbReference type="InParanoid" id="A0A1M6QMW3"/>
<organism evidence="3 4">
    <name type="scientific">Rubritalea squalenifaciens DSM 18772</name>
    <dbReference type="NCBI Taxonomy" id="1123071"/>
    <lineage>
        <taxon>Bacteria</taxon>
        <taxon>Pseudomonadati</taxon>
        <taxon>Verrucomicrobiota</taxon>
        <taxon>Verrucomicrobiia</taxon>
        <taxon>Verrucomicrobiales</taxon>
        <taxon>Rubritaleaceae</taxon>
        <taxon>Rubritalea</taxon>
    </lineage>
</organism>
<accession>A0A1M6QMW3</accession>
<feature type="region of interest" description="Disordered" evidence="1">
    <location>
        <begin position="105"/>
        <end position="127"/>
    </location>
</feature>
<name>A0A1M6QMW3_9BACT</name>
<evidence type="ECO:0000313" key="4">
    <source>
        <dbReference type="Proteomes" id="UP000184510"/>
    </source>
</evidence>
<dbReference type="STRING" id="1123071.SAMN02745181_3444"/>
<dbReference type="EMBL" id="FQYR01000006">
    <property type="protein sequence ID" value="SHK21413.1"/>
    <property type="molecule type" value="Genomic_DNA"/>
</dbReference>
<gene>
    <name evidence="3" type="ORF">SAMN02745181_3444</name>
</gene>
<protein>
    <submittedName>
        <fullName evidence="3">Uncharacterized protein</fullName>
    </submittedName>
</protein>
<keyword evidence="4" id="KW-1185">Reference proteome</keyword>
<proteinExistence type="predicted"/>
<evidence type="ECO:0000256" key="1">
    <source>
        <dbReference type="SAM" id="MobiDB-lite"/>
    </source>
</evidence>